<dbReference type="RefSeq" id="WP_290139645.1">
    <property type="nucleotide sequence ID" value="NZ_CP101620.1"/>
</dbReference>
<feature type="transmembrane region" description="Helical" evidence="1">
    <location>
        <begin position="108"/>
        <end position="126"/>
    </location>
</feature>
<dbReference type="EMBL" id="CP101620">
    <property type="protein sequence ID" value="UTY38920.1"/>
    <property type="molecule type" value="Genomic_DNA"/>
</dbReference>
<evidence type="ECO:0000259" key="2">
    <source>
        <dbReference type="Pfam" id="PF05569"/>
    </source>
</evidence>
<protein>
    <submittedName>
        <fullName evidence="3">M56 family metallopeptidase</fullName>
    </submittedName>
</protein>
<reference evidence="3" key="1">
    <citation type="submission" date="2022-07" db="EMBL/GenBank/DDBJ databases">
        <title>Faecal culturing of patients with breast cancer.</title>
        <authorList>
            <person name="Teng N.M.Y."/>
            <person name="Kiu R."/>
            <person name="Evans R."/>
            <person name="Baker D.J."/>
            <person name="Zenner C."/>
            <person name="Robinson S.D."/>
            <person name="Hall L.J."/>
        </authorList>
    </citation>
    <scope>NUCLEOTIDE SEQUENCE</scope>
    <source>
        <strain evidence="3">LH1062</strain>
    </source>
</reference>
<feature type="transmembrane region" description="Helical" evidence="1">
    <location>
        <begin position="36"/>
        <end position="60"/>
    </location>
</feature>
<dbReference type="CDD" id="cd07341">
    <property type="entry name" value="M56_BlaR1_MecR1_like"/>
    <property type="match status" value="1"/>
</dbReference>
<keyword evidence="1" id="KW-1133">Transmembrane helix</keyword>
<organism evidence="3 4">
    <name type="scientific">Allocoprobacillus halotolerans</name>
    <dbReference type="NCBI Taxonomy" id="2944914"/>
    <lineage>
        <taxon>Bacteria</taxon>
        <taxon>Bacillati</taxon>
        <taxon>Bacillota</taxon>
        <taxon>Erysipelotrichia</taxon>
        <taxon>Erysipelotrichales</taxon>
        <taxon>Erysipelotrichaceae</taxon>
        <taxon>Allocoprobacillus</taxon>
    </lineage>
</organism>
<keyword evidence="1" id="KW-0472">Membrane</keyword>
<name>A0ABY5I1U7_9FIRM</name>
<dbReference type="PANTHER" id="PTHR34978:SF3">
    <property type="entry name" value="SLR0241 PROTEIN"/>
    <property type="match status" value="1"/>
</dbReference>
<dbReference type="Pfam" id="PF05569">
    <property type="entry name" value="Peptidase_M56"/>
    <property type="match status" value="1"/>
</dbReference>
<dbReference type="InterPro" id="IPR052173">
    <property type="entry name" value="Beta-lactam_resp_regulator"/>
</dbReference>
<dbReference type="Proteomes" id="UP001060112">
    <property type="component" value="Chromosome"/>
</dbReference>
<keyword evidence="1" id="KW-0812">Transmembrane</keyword>
<dbReference type="PANTHER" id="PTHR34978">
    <property type="entry name" value="POSSIBLE SENSOR-TRANSDUCER PROTEIN BLAR"/>
    <property type="match status" value="1"/>
</dbReference>
<evidence type="ECO:0000313" key="4">
    <source>
        <dbReference type="Proteomes" id="UP001060112"/>
    </source>
</evidence>
<feature type="domain" description="Peptidase M56" evidence="2">
    <location>
        <begin position="10"/>
        <end position="293"/>
    </location>
</feature>
<feature type="transmembrane region" description="Helical" evidence="1">
    <location>
        <begin position="303"/>
        <end position="322"/>
    </location>
</feature>
<evidence type="ECO:0000256" key="1">
    <source>
        <dbReference type="SAM" id="Phobius"/>
    </source>
</evidence>
<evidence type="ECO:0000313" key="3">
    <source>
        <dbReference type="EMBL" id="UTY38920.1"/>
    </source>
</evidence>
<gene>
    <name evidence="3" type="ORF">NMU03_15220</name>
</gene>
<proteinExistence type="predicted"/>
<keyword evidence="4" id="KW-1185">Reference proteome</keyword>
<dbReference type="InterPro" id="IPR008756">
    <property type="entry name" value="Peptidase_M56"/>
</dbReference>
<feature type="transmembrane region" description="Helical" evidence="1">
    <location>
        <begin position="6"/>
        <end position="24"/>
    </location>
</feature>
<sequence>MINIWGFLVQTIEVSLIAVVLLILKRLFQDKLSPRWQYGVWIVFLFSLLIPTGLLAYTLFPSLRVFIEAIKTIVEKMWQSSYTDIYLPIQNYTFFPLIKDIPSSVTDVLFVVYVCGVIFWIGRYLIQYFQLKKLILQYGQKPSNHLMTQIEQVIRQYHFSPCQAIVLEGIPSAFVFGIFKPVLVLPSQTLLDDKIILHELLHLKYKDSFHCVMWSCLRCLHWCNPFLQYVFDQINNDMESLCDQRVLERLEGVQRREYGKILLQMTNEKYPHAFGTTSLSNGAQNIKKRIEAIARFKKYPQGMAIVSVCICVLLAPLSIGYFHSYSLIGNPYEYDNFSYQLSLASARIVEYPTVAGAIDAYAKGILSNDEQFLLSVMPQKYYVNYQTVLSQRPDGIVSNQPGYLYDVTHLEKISKDEYQAKLCFYDKSDHFDVENERVIAHYTIIPIQIIKERDWKVQQIGDILKGDANYIQTFMNSEVYEIPIYQTMSFPYHDGQINMTIRNGYQVNNIDSVDDMPSYHAYELNPRAQFNSGYQYIEVTYENEEFYTSQEKNKYIYMCIQNLDDMDDKVEFPLLMIQNIIMEEVVEVVMKKVMS</sequence>
<accession>A0ABY5I1U7</accession>